<dbReference type="CDD" id="cd00082">
    <property type="entry name" value="HisKA"/>
    <property type="match status" value="1"/>
</dbReference>
<keyword evidence="4 11" id="KW-0597">Phosphoprotein</keyword>
<dbReference type="InterPro" id="IPR004358">
    <property type="entry name" value="Sig_transdc_His_kin-like_C"/>
</dbReference>
<evidence type="ECO:0000256" key="11">
    <source>
        <dbReference type="PROSITE-ProRule" id="PRU00169"/>
    </source>
</evidence>
<feature type="domain" description="CHASE" evidence="17">
    <location>
        <begin position="80"/>
        <end position="254"/>
    </location>
</feature>
<dbReference type="Pfam" id="PF03924">
    <property type="entry name" value="CHASE"/>
    <property type="match status" value="1"/>
</dbReference>
<evidence type="ECO:0000256" key="1">
    <source>
        <dbReference type="ARBA" id="ARBA00000085"/>
    </source>
</evidence>
<dbReference type="InterPro" id="IPR042240">
    <property type="entry name" value="CHASE_sf"/>
</dbReference>
<dbReference type="Pfam" id="PF00072">
    <property type="entry name" value="Response_reg"/>
    <property type="match status" value="1"/>
</dbReference>
<dbReference type="InterPro" id="IPR035965">
    <property type="entry name" value="PAS-like_dom_sf"/>
</dbReference>
<dbReference type="PROSITE" id="PS50113">
    <property type="entry name" value="PAC"/>
    <property type="match status" value="1"/>
</dbReference>
<dbReference type="CDD" id="cd16922">
    <property type="entry name" value="HATPase_EvgS-ArcB-TorS-like"/>
    <property type="match status" value="1"/>
</dbReference>
<dbReference type="EC" id="2.7.13.3" evidence="3"/>
<dbReference type="SMART" id="SM00448">
    <property type="entry name" value="REC"/>
    <property type="match status" value="1"/>
</dbReference>
<dbReference type="InterPro" id="IPR036890">
    <property type="entry name" value="HATPase_C_sf"/>
</dbReference>
<feature type="domain" description="Response regulatory" evidence="14">
    <location>
        <begin position="780"/>
        <end position="894"/>
    </location>
</feature>
<feature type="domain" description="PAS" evidence="15">
    <location>
        <begin position="383"/>
        <end position="427"/>
    </location>
</feature>
<dbReference type="CDD" id="cd17546">
    <property type="entry name" value="REC_hyHK_CKI1_RcsC-like"/>
    <property type="match status" value="1"/>
</dbReference>
<evidence type="ECO:0000256" key="8">
    <source>
        <dbReference type="ARBA" id="ARBA00022989"/>
    </source>
</evidence>
<dbReference type="Pfam" id="PF00989">
    <property type="entry name" value="PAS"/>
    <property type="match status" value="1"/>
</dbReference>
<dbReference type="PRINTS" id="PR00344">
    <property type="entry name" value="BCTRLSENSOR"/>
</dbReference>
<dbReference type="SUPFAM" id="SSF55785">
    <property type="entry name" value="PYP-like sensor domain (PAS domain)"/>
    <property type="match status" value="1"/>
</dbReference>
<dbReference type="InterPro" id="IPR001789">
    <property type="entry name" value="Sig_transdc_resp-reg_receiver"/>
</dbReference>
<comment type="catalytic activity">
    <reaction evidence="1">
        <text>ATP + protein L-histidine = ADP + protein N-phospho-L-histidine.</text>
        <dbReference type="EC" id="2.7.13.3"/>
    </reaction>
</comment>
<evidence type="ECO:0000256" key="3">
    <source>
        <dbReference type="ARBA" id="ARBA00012438"/>
    </source>
</evidence>
<dbReference type="SMART" id="SM01079">
    <property type="entry name" value="CHASE"/>
    <property type="match status" value="1"/>
</dbReference>
<dbReference type="SMART" id="SM00091">
    <property type="entry name" value="PAS"/>
    <property type="match status" value="1"/>
</dbReference>
<evidence type="ECO:0000313" key="19">
    <source>
        <dbReference type="Proteomes" id="UP000586305"/>
    </source>
</evidence>
<evidence type="ECO:0000256" key="10">
    <source>
        <dbReference type="ARBA" id="ARBA00023136"/>
    </source>
</evidence>
<organism evidence="18 19">
    <name type="scientific">Pseudoalteromonas caenipelagi</name>
    <dbReference type="NCBI Taxonomy" id="2726988"/>
    <lineage>
        <taxon>Bacteria</taxon>
        <taxon>Pseudomonadati</taxon>
        <taxon>Pseudomonadota</taxon>
        <taxon>Gammaproteobacteria</taxon>
        <taxon>Alteromonadales</taxon>
        <taxon>Pseudoalteromonadaceae</taxon>
        <taxon>Pseudoalteromonas</taxon>
    </lineage>
</organism>
<keyword evidence="9" id="KW-0902">Two-component regulatory system</keyword>
<keyword evidence="6 12" id="KW-0812">Transmembrane</keyword>
<dbReference type="FunFam" id="3.30.565.10:FF:000010">
    <property type="entry name" value="Sensor histidine kinase RcsC"/>
    <property type="match status" value="1"/>
</dbReference>
<dbReference type="InterPro" id="IPR003661">
    <property type="entry name" value="HisK_dim/P_dom"/>
</dbReference>
<feature type="transmembrane region" description="Helical" evidence="12">
    <location>
        <begin position="321"/>
        <end position="342"/>
    </location>
</feature>
<dbReference type="SMART" id="SM00086">
    <property type="entry name" value="PAC"/>
    <property type="match status" value="1"/>
</dbReference>
<evidence type="ECO:0000259" key="14">
    <source>
        <dbReference type="PROSITE" id="PS50110"/>
    </source>
</evidence>
<dbReference type="InterPro" id="IPR000700">
    <property type="entry name" value="PAS-assoc_C"/>
</dbReference>
<dbReference type="GO" id="GO:0006355">
    <property type="term" value="P:regulation of DNA-templated transcription"/>
    <property type="evidence" value="ECO:0007669"/>
    <property type="project" value="InterPro"/>
</dbReference>
<feature type="domain" description="Histidine kinase" evidence="13">
    <location>
        <begin position="542"/>
        <end position="759"/>
    </location>
</feature>
<dbReference type="CDD" id="cd00130">
    <property type="entry name" value="PAS"/>
    <property type="match status" value="1"/>
</dbReference>
<dbReference type="RefSeq" id="WP_171626305.1">
    <property type="nucleotide sequence ID" value="NZ_JABBPG010000004.1"/>
</dbReference>
<dbReference type="SMART" id="SM00388">
    <property type="entry name" value="HisKA"/>
    <property type="match status" value="1"/>
</dbReference>
<keyword evidence="10 12" id="KW-0472">Membrane</keyword>
<dbReference type="InterPro" id="IPR006189">
    <property type="entry name" value="CHASE_dom"/>
</dbReference>
<evidence type="ECO:0000256" key="4">
    <source>
        <dbReference type="ARBA" id="ARBA00022553"/>
    </source>
</evidence>
<dbReference type="AlphaFoldDB" id="A0A849VFF4"/>
<dbReference type="Pfam" id="PF02518">
    <property type="entry name" value="HATPase_c"/>
    <property type="match status" value="1"/>
</dbReference>
<dbReference type="SUPFAM" id="SSF52172">
    <property type="entry name" value="CheY-like"/>
    <property type="match status" value="1"/>
</dbReference>
<dbReference type="PANTHER" id="PTHR43047:SF64">
    <property type="entry name" value="HISTIDINE KINASE CONTAINING CHEY-HOMOLOGOUS RECEIVER DOMAIN AND PAS DOMAIN-RELATED"/>
    <property type="match status" value="1"/>
</dbReference>
<evidence type="ECO:0000256" key="2">
    <source>
        <dbReference type="ARBA" id="ARBA00004370"/>
    </source>
</evidence>
<protein>
    <recommendedName>
        <fullName evidence="3">histidine kinase</fullName>
        <ecNumber evidence="3">2.7.13.3</ecNumber>
    </recommendedName>
</protein>
<dbReference type="InterPro" id="IPR036097">
    <property type="entry name" value="HisK_dim/P_sf"/>
</dbReference>
<evidence type="ECO:0000256" key="5">
    <source>
        <dbReference type="ARBA" id="ARBA00022679"/>
    </source>
</evidence>
<dbReference type="Pfam" id="PF00512">
    <property type="entry name" value="HisKA"/>
    <property type="match status" value="1"/>
</dbReference>
<dbReference type="GO" id="GO:0016020">
    <property type="term" value="C:membrane"/>
    <property type="evidence" value="ECO:0007669"/>
    <property type="project" value="UniProtKB-SubCell"/>
</dbReference>
<dbReference type="Gene3D" id="3.30.450.350">
    <property type="entry name" value="CHASE domain"/>
    <property type="match status" value="1"/>
</dbReference>
<reference evidence="18 19" key="1">
    <citation type="submission" date="2020-04" db="EMBL/GenBank/DDBJ databases">
        <title>Pseudoalteromonas caenipelagi sp. nov., isolated from a tidal flat.</title>
        <authorList>
            <person name="Park S."/>
            <person name="Yoon J.-H."/>
        </authorList>
    </citation>
    <scope>NUCLEOTIDE SEQUENCE [LARGE SCALE GENOMIC DNA]</scope>
    <source>
        <strain evidence="18 19">JBTF-M23</strain>
    </source>
</reference>
<dbReference type="PROSITE" id="PS50839">
    <property type="entry name" value="CHASE"/>
    <property type="match status" value="1"/>
</dbReference>
<evidence type="ECO:0000256" key="12">
    <source>
        <dbReference type="SAM" id="Phobius"/>
    </source>
</evidence>
<keyword evidence="7" id="KW-0418">Kinase</keyword>
<sequence>MGDILFKPKKKRFTVLTLLLLPLLILVAGLVYCTIVYKQQSQLREQRIHEALAERLEFVATGVEQRVELYQYGLFGLSGAISAVGVDNFDYYAMQRYMKVRDYNREFPGARGFGFIRFVMPQEEQAFIQQVRQQRPDKSFKVKQLTPHAQSRFIIQFIEPERRNASAVGLDIGSETMRRRAAMDAAISDEARLTAPITLVQANKKAQQGFLILLPIYGSGGANNVNERLDNLVGWSYSPILIDEVLSSIRTLSDNVILSISDITPDEGITFFTHGEQRHTLKQFNVTKQIDMFGRKWLVSIYATPTFIYALNLESPLEASVPVMGIVLLLMILMLSLQGMLLKRNQIKQQRVEIAKATEIALKQANLKLENEVILRTQEVEKTNTLQRSILTSASYAIIATDELGTITLFNPAAEQLLGYSAEELVGIATPAVFHLETEVVEHARELSEELGTEIEPGFESFVAKARTGVKDANRWTYVAKDGHHIQVRLSITALRDEQDNLFGFLGIAYDLTEQLNHEKALSEAKEQAEQATMAKSEFLANMSHEIRTPMNGLYGTLQLLKAESLGEQGQELLAKGIYSVKALSTIINDILDFSKIEAGKLTLEQQPFNLSRLIENLKSELSVIAFDKGISLSFDKDLSSDYWVGDEVRVRQILLNLISNAIKFTAQGQVEVLFRELEASGDLIIHVVDTGIGMSPQEISRLFYRFEQADKSTTRKYGGTGLGLAITHSLVAMMHGSIDVQSEPNKGSIFSVTLPLAKTFHVSEDEENSTELFDFSGISILIAEDNEINQTVVRAMLAPTNANINMTSNGQEAVNAVKQQVPQIILMDIQMPLMDGVEACKIIKQIAPSIHIIALTANAYEEDKRLYQKVGFDGYIAKPIEQNALLHKIAALVTR</sequence>
<proteinExistence type="predicted"/>
<dbReference type="InterPro" id="IPR013767">
    <property type="entry name" value="PAS_fold"/>
</dbReference>
<dbReference type="SMART" id="SM00387">
    <property type="entry name" value="HATPase_c"/>
    <property type="match status" value="1"/>
</dbReference>
<dbReference type="Proteomes" id="UP000586305">
    <property type="component" value="Unassembled WGS sequence"/>
</dbReference>
<dbReference type="PANTHER" id="PTHR43047">
    <property type="entry name" value="TWO-COMPONENT HISTIDINE PROTEIN KINASE"/>
    <property type="match status" value="1"/>
</dbReference>
<feature type="modified residue" description="4-aspartylphosphate" evidence="11">
    <location>
        <position position="829"/>
    </location>
</feature>
<name>A0A849VFF4_9GAMM</name>
<comment type="caution">
    <text evidence="18">The sequence shown here is derived from an EMBL/GenBank/DDBJ whole genome shotgun (WGS) entry which is preliminary data.</text>
</comment>
<dbReference type="GO" id="GO:0000155">
    <property type="term" value="F:phosphorelay sensor kinase activity"/>
    <property type="evidence" value="ECO:0007669"/>
    <property type="project" value="InterPro"/>
</dbReference>
<dbReference type="InterPro" id="IPR001610">
    <property type="entry name" value="PAC"/>
</dbReference>
<evidence type="ECO:0000256" key="6">
    <source>
        <dbReference type="ARBA" id="ARBA00022692"/>
    </source>
</evidence>
<comment type="subcellular location">
    <subcellularLocation>
        <location evidence="2">Membrane</location>
    </subcellularLocation>
</comment>
<gene>
    <name evidence="18" type="ORF">HG263_11965</name>
</gene>
<dbReference type="Gene3D" id="3.30.565.10">
    <property type="entry name" value="Histidine kinase-like ATPase, C-terminal domain"/>
    <property type="match status" value="1"/>
</dbReference>
<dbReference type="InterPro" id="IPR011006">
    <property type="entry name" value="CheY-like_superfamily"/>
</dbReference>
<evidence type="ECO:0000259" key="16">
    <source>
        <dbReference type="PROSITE" id="PS50113"/>
    </source>
</evidence>
<dbReference type="Gene3D" id="3.30.450.20">
    <property type="entry name" value="PAS domain"/>
    <property type="match status" value="1"/>
</dbReference>
<dbReference type="SUPFAM" id="SSF47384">
    <property type="entry name" value="Homodimeric domain of signal transducing histidine kinase"/>
    <property type="match status" value="1"/>
</dbReference>
<feature type="domain" description="PAC" evidence="16">
    <location>
        <begin position="472"/>
        <end position="524"/>
    </location>
</feature>
<accession>A0A849VFF4</accession>
<evidence type="ECO:0000259" key="13">
    <source>
        <dbReference type="PROSITE" id="PS50109"/>
    </source>
</evidence>
<dbReference type="InterPro" id="IPR005467">
    <property type="entry name" value="His_kinase_dom"/>
</dbReference>
<keyword evidence="5" id="KW-0808">Transferase</keyword>
<dbReference type="NCBIfam" id="TIGR00229">
    <property type="entry name" value="sensory_box"/>
    <property type="match status" value="1"/>
</dbReference>
<dbReference type="InterPro" id="IPR000014">
    <property type="entry name" value="PAS"/>
</dbReference>
<dbReference type="SUPFAM" id="SSF55874">
    <property type="entry name" value="ATPase domain of HSP90 chaperone/DNA topoisomerase II/histidine kinase"/>
    <property type="match status" value="1"/>
</dbReference>
<dbReference type="PROSITE" id="PS50112">
    <property type="entry name" value="PAS"/>
    <property type="match status" value="1"/>
</dbReference>
<evidence type="ECO:0000256" key="9">
    <source>
        <dbReference type="ARBA" id="ARBA00023012"/>
    </source>
</evidence>
<dbReference type="Gene3D" id="3.40.50.2300">
    <property type="match status" value="1"/>
</dbReference>
<evidence type="ECO:0000313" key="18">
    <source>
        <dbReference type="EMBL" id="NOU51243.1"/>
    </source>
</evidence>
<evidence type="ECO:0000256" key="7">
    <source>
        <dbReference type="ARBA" id="ARBA00022777"/>
    </source>
</evidence>
<evidence type="ECO:0000259" key="15">
    <source>
        <dbReference type="PROSITE" id="PS50112"/>
    </source>
</evidence>
<evidence type="ECO:0000259" key="17">
    <source>
        <dbReference type="PROSITE" id="PS50839"/>
    </source>
</evidence>
<dbReference type="PROSITE" id="PS50109">
    <property type="entry name" value="HIS_KIN"/>
    <property type="match status" value="1"/>
</dbReference>
<dbReference type="EMBL" id="JABBPG010000004">
    <property type="protein sequence ID" value="NOU51243.1"/>
    <property type="molecule type" value="Genomic_DNA"/>
</dbReference>
<dbReference type="Gene3D" id="1.10.287.130">
    <property type="match status" value="1"/>
</dbReference>
<dbReference type="InterPro" id="IPR003594">
    <property type="entry name" value="HATPase_dom"/>
</dbReference>
<keyword evidence="19" id="KW-1185">Reference proteome</keyword>
<dbReference type="PROSITE" id="PS50110">
    <property type="entry name" value="RESPONSE_REGULATORY"/>
    <property type="match status" value="1"/>
</dbReference>
<keyword evidence="8 12" id="KW-1133">Transmembrane helix</keyword>